<comment type="caution">
    <text evidence="4">The sequence shown here is derived from an EMBL/GenBank/DDBJ whole genome shotgun (WGS) entry which is preliminary data.</text>
</comment>
<evidence type="ECO:0000313" key="5">
    <source>
        <dbReference type="Proteomes" id="UP000253919"/>
    </source>
</evidence>
<evidence type="ECO:0000313" key="4">
    <source>
        <dbReference type="EMBL" id="RDC64215.1"/>
    </source>
</evidence>
<dbReference type="EC" id="2.8.1.1" evidence="4"/>
<dbReference type="Gene3D" id="3.40.250.10">
    <property type="entry name" value="Rhodanese-like domain"/>
    <property type="match status" value="2"/>
</dbReference>
<dbReference type="InterPro" id="IPR036873">
    <property type="entry name" value="Rhodanese-like_dom_sf"/>
</dbReference>
<dbReference type="RefSeq" id="WP_115373404.1">
    <property type="nucleotide sequence ID" value="NZ_QASA01000001.1"/>
</dbReference>
<accession>A0A369QKP2</accession>
<keyword evidence="1 4" id="KW-0808">Transferase</keyword>
<dbReference type="GO" id="GO:0016784">
    <property type="term" value="F:3-mercaptopyruvate sulfurtransferase activity"/>
    <property type="evidence" value="ECO:0007669"/>
    <property type="project" value="UniProtKB-EC"/>
</dbReference>
<gene>
    <name evidence="4" type="primary">mpsT</name>
    <name evidence="4" type="ORF">AHMF7616_02827</name>
</gene>
<dbReference type="PANTHER" id="PTHR11364:SF27">
    <property type="entry name" value="SULFURTRANSFERASE"/>
    <property type="match status" value="1"/>
</dbReference>
<keyword evidence="2" id="KW-0677">Repeat</keyword>
<proteinExistence type="predicted"/>
<dbReference type="AlphaFoldDB" id="A0A369QKP2"/>
<sequence length="280" mass="30126">MDAILNPSQLLLLQQTPALVLVDARSGPEAKEKYQAFHLQGAQFVDLEQQLSQKKADAADGGRHPLPNIRQFAAVLANLGIVPASRVVVYDDKNGANAAARFWWMLKAIGHEKVQVLNGGLAAAVAAGFPTSSQTEPPALVAPYPVTTWQLPTVNLEEVESASPDSQYLIIDVREAERYRGEKEPIDLVAGHIPGAVNIPFSTNLDPDGFFLPAEELKVKYLSAFENREPAQVLVHCGSGVTACHTLLAVAQAGLEIPALYVGSWSEWSRNNKTIATGAS</sequence>
<dbReference type="GO" id="GO:0004792">
    <property type="term" value="F:thiosulfate-cyanide sulfurtransferase activity"/>
    <property type="evidence" value="ECO:0007669"/>
    <property type="project" value="UniProtKB-EC"/>
</dbReference>
<dbReference type="PANTHER" id="PTHR11364">
    <property type="entry name" value="THIOSULFATE SULFERTANSFERASE"/>
    <property type="match status" value="1"/>
</dbReference>
<dbReference type="Pfam" id="PF00581">
    <property type="entry name" value="Rhodanese"/>
    <property type="match status" value="2"/>
</dbReference>
<dbReference type="SMART" id="SM00450">
    <property type="entry name" value="RHOD"/>
    <property type="match status" value="2"/>
</dbReference>
<name>A0A369QKP2_9BACT</name>
<evidence type="ECO:0000259" key="3">
    <source>
        <dbReference type="PROSITE" id="PS50206"/>
    </source>
</evidence>
<organism evidence="4 5">
    <name type="scientific">Adhaeribacter pallidiroseus</name>
    <dbReference type="NCBI Taxonomy" id="2072847"/>
    <lineage>
        <taxon>Bacteria</taxon>
        <taxon>Pseudomonadati</taxon>
        <taxon>Bacteroidota</taxon>
        <taxon>Cytophagia</taxon>
        <taxon>Cytophagales</taxon>
        <taxon>Hymenobacteraceae</taxon>
        <taxon>Adhaeribacter</taxon>
    </lineage>
</organism>
<dbReference type="EC" id="2.8.1.2" evidence="4"/>
<evidence type="ECO:0000256" key="1">
    <source>
        <dbReference type="ARBA" id="ARBA00022679"/>
    </source>
</evidence>
<protein>
    <submittedName>
        <fullName evidence="4">Thiosulfate sulfurtransferase</fullName>
        <ecNumber evidence="4">2.8.1.1</ecNumber>
        <ecNumber evidence="4">2.8.1.2</ecNumber>
    </submittedName>
</protein>
<dbReference type="OrthoDB" id="9770030at2"/>
<dbReference type="InterPro" id="IPR001763">
    <property type="entry name" value="Rhodanese-like_dom"/>
</dbReference>
<feature type="domain" description="Rhodanese" evidence="3">
    <location>
        <begin position="15"/>
        <end position="133"/>
    </location>
</feature>
<dbReference type="PROSITE" id="PS50206">
    <property type="entry name" value="RHODANESE_3"/>
    <property type="match status" value="2"/>
</dbReference>
<dbReference type="SUPFAM" id="SSF52821">
    <property type="entry name" value="Rhodanese/Cell cycle control phosphatase"/>
    <property type="match status" value="2"/>
</dbReference>
<feature type="domain" description="Rhodanese" evidence="3">
    <location>
        <begin position="164"/>
        <end position="277"/>
    </location>
</feature>
<dbReference type="CDD" id="cd01448">
    <property type="entry name" value="TST_Repeat_1"/>
    <property type="match status" value="1"/>
</dbReference>
<dbReference type="EMBL" id="QASA01000001">
    <property type="protein sequence ID" value="RDC64215.1"/>
    <property type="molecule type" value="Genomic_DNA"/>
</dbReference>
<keyword evidence="5" id="KW-1185">Reference proteome</keyword>
<dbReference type="InterPro" id="IPR045078">
    <property type="entry name" value="TST/MPST-like"/>
</dbReference>
<dbReference type="Proteomes" id="UP000253919">
    <property type="component" value="Unassembled WGS sequence"/>
</dbReference>
<dbReference type="CDD" id="cd01449">
    <property type="entry name" value="TST_Repeat_2"/>
    <property type="match status" value="1"/>
</dbReference>
<evidence type="ECO:0000256" key="2">
    <source>
        <dbReference type="ARBA" id="ARBA00022737"/>
    </source>
</evidence>
<reference evidence="4 5" key="1">
    <citation type="submission" date="2018-04" db="EMBL/GenBank/DDBJ databases">
        <title>Adhaeribacter sp. HMF7616 genome sequencing and assembly.</title>
        <authorList>
            <person name="Kang H."/>
            <person name="Kang J."/>
            <person name="Cha I."/>
            <person name="Kim H."/>
            <person name="Joh K."/>
        </authorList>
    </citation>
    <scope>NUCLEOTIDE SEQUENCE [LARGE SCALE GENOMIC DNA]</scope>
    <source>
        <strain evidence="4 5">HMF7616</strain>
    </source>
</reference>